<evidence type="ECO:0000313" key="2">
    <source>
        <dbReference type="Proteomes" id="UP000324222"/>
    </source>
</evidence>
<reference evidence="1 2" key="1">
    <citation type="submission" date="2019-05" db="EMBL/GenBank/DDBJ databases">
        <title>Another draft genome of Portunus trituberculatus and its Hox gene families provides insights of decapod evolution.</title>
        <authorList>
            <person name="Jeong J.-H."/>
            <person name="Song I."/>
            <person name="Kim S."/>
            <person name="Choi T."/>
            <person name="Kim D."/>
            <person name="Ryu S."/>
            <person name="Kim W."/>
        </authorList>
    </citation>
    <scope>NUCLEOTIDE SEQUENCE [LARGE SCALE GENOMIC DNA]</scope>
    <source>
        <tissue evidence="1">Muscle</tissue>
    </source>
</reference>
<dbReference type="Proteomes" id="UP000324222">
    <property type="component" value="Unassembled WGS sequence"/>
</dbReference>
<dbReference type="AlphaFoldDB" id="A0A5B7JD78"/>
<sequence length="103" mass="10790">MDMGLTLVGSLAQGQLVCPPPSMAVSSSPPSMCQCQPAWSKAHHLPRLLSWPLLSLVSTPAGGKASMSHCLPPSPPCRPDHSVEEVVVETVCAAVTGDWSTTR</sequence>
<organism evidence="1 2">
    <name type="scientific">Portunus trituberculatus</name>
    <name type="common">Swimming crab</name>
    <name type="synonym">Neptunus trituberculatus</name>
    <dbReference type="NCBI Taxonomy" id="210409"/>
    <lineage>
        <taxon>Eukaryota</taxon>
        <taxon>Metazoa</taxon>
        <taxon>Ecdysozoa</taxon>
        <taxon>Arthropoda</taxon>
        <taxon>Crustacea</taxon>
        <taxon>Multicrustacea</taxon>
        <taxon>Malacostraca</taxon>
        <taxon>Eumalacostraca</taxon>
        <taxon>Eucarida</taxon>
        <taxon>Decapoda</taxon>
        <taxon>Pleocyemata</taxon>
        <taxon>Brachyura</taxon>
        <taxon>Eubrachyura</taxon>
        <taxon>Portunoidea</taxon>
        <taxon>Portunidae</taxon>
        <taxon>Portuninae</taxon>
        <taxon>Portunus</taxon>
    </lineage>
</organism>
<accession>A0A5B7JD78</accession>
<comment type="caution">
    <text evidence="1">The sequence shown here is derived from an EMBL/GenBank/DDBJ whole genome shotgun (WGS) entry which is preliminary data.</text>
</comment>
<protein>
    <submittedName>
        <fullName evidence="1">Uncharacterized protein</fullName>
    </submittedName>
</protein>
<keyword evidence="2" id="KW-1185">Reference proteome</keyword>
<evidence type="ECO:0000313" key="1">
    <source>
        <dbReference type="EMBL" id="MPC90908.1"/>
    </source>
</evidence>
<gene>
    <name evidence="1" type="ORF">E2C01_085912</name>
</gene>
<proteinExistence type="predicted"/>
<dbReference type="EMBL" id="VSRR010085990">
    <property type="protein sequence ID" value="MPC90908.1"/>
    <property type="molecule type" value="Genomic_DNA"/>
</dbReference>
<name>A0A5B7JD78_PORTR</name>